<feature type="domain" description="SMODS-associated and fused to various effectors" evidence="1">
    <location>
        <begin position="305"/>
        <end position="498"/>
    </location>
</feature>
<proteinExistence type="predicted"/>
<evidence type="ECO:0000313" key="2">
    <source>
        <dbReference type="EMBL" id="SDX93799.1"/>
    </source>
</evidence>
<dbReference type="InterPro" id="IPR040836">
    <property type="entry name" value="SAVED"/>
</dbReference>
<gene>
    <name evidence="2" type="ORF">SAMN05444336_11412</name>
</gene>
<sequence length="500" mass="55924">MANITSRWHGDNYQSRRFWIHAAALLDDDRPDVVEVSFEADGPKAFDDIVVKYNPGRRNTSGPDRIVAEYFQIKWHTDDSGHFGYADLVNPDFLRATAVSLLQRLRNAKTDCEPNSAFHFVTTYSLKEGDLLTELVSGKDGSLRLDKLFNTTTDRSRMGEVRKLWREHLELNSDEELRSVLEGFHIEKGAKSLDALRDDVALHFRLVRLQGRDAESTFIYDEAARTLVSKNINRLDRATFRKLCDEEGWFIPLKGGAKRGVAINTYEPRALPADIALAAPEHTLVLQDHFKGRLLRADRSWHDVRDQVRAFLSSELAQGPEIRLFLEAPASIAFLAGTSLNLKSGAAVELVQIGYGNSRQVWDTHDQRPGPEPILTEIRTGEGDDIALVLSLARNALPKVEQYVARALPSVGKILHVIPEEGAGLKAIRGGEHALRIASLAAEEVSNTIAVKGRVHVFLSAPNAFSFYLGQQTQMLGPCVLYEFDLTRETDGSYYPSFET</sequence>
<reference evidence="2 3" key="1">
    <citation type="submission" date="2016-10" db="EMBL/GenBank/DDBJ databases">
        <authorList>
            <person name="de Groot N.N."/>
        </authorList>
    </citation>
    <scope>NUCLEOTIDE SEQUENCE [LARGE SCALE GENOMIC DNA]</scope>
    <source>
        <strain evidence="2 3">DSM 17890</strain>
    </source>
</reference>
<protein>
    <recommendedName>
        <fullName evidence="1">SMODS-associated and fused to various effectors domain-containing protein</fullName>
    </recommendedName>
</protein>
<evidence type="ECO:0000259" key="1">
    <source>
        <dbReference type="Pfam" id="PF18145"/>
    </source>
</evidence>
<dbReference type="Proteomes" id="UP000199118">
    <property type="component" value="Unassembled WGS sequence"/>
</dbReference>
<dbReference type="Pfam" id="PF18145">
    <property type="entry name" value="SAVED"/>
    <property type="match status" value="1"/>
</dbReference>
<keyword evidence="3" id="KW-1185">Reference proteome</keyword>
<evidence type="ECO:0000313" key="3">
    <source>
        <dbReference type="Proteomes" id="UP000199118"/>
    </source>
</evidence>
<name>A0A1H3FUI7_9RHOB</name>
<dbReference type="AlphaFoldDB" id="A0A1H3FUI7"/>
<accession>A0A1H3FUI7</accession>
<dbReference type="STRING" id="356660.SAMN05444336_11412"/>
<dbReference type="EMBL" id="FNMZ01000014">
    <property type="protein sequence ID" value="SDX93799.1"/>
    <property type="molecule type" value="Genomic_DNA"/>
</dbReference>
<dbReference type="NCBIfam" id="NF033611">
    <property type="entry name" value="SAVED"/>
    <property type="match status" value="1"/>
</dbReference>
<dbReference type="RefSeq" id="WP_092685461.1">
    <property type="nucleotide sequence ID" value="NZ_FNMZ01000014.1"/>
</dbReference>
<organism evidence="2 3">
    <name type="scientific">Albimonas donghaensis</name>
    <dbReference type="NCBI Taxonomy" id="356660"/>
    <lineage>
        <taxon>Bacteria</taxon>
        <taxon>Pseudomonadati</taxon>
        <taxon>Pseudomonadota</taxon>
        <taxon>Alphaproteobacteria</taxon>
        <taxon>Rhodobacterales</taxon>
        <taxon>Paracoccaceae</taxon>
        <taxon>Albimonas</taxon>
    </lineage>
</organism>
<dbReference type="OrthoDB" id="268467at2"/>